<protein>
    <submittedName>
        <fullName evidence="2">Uncharacterized protein</fullName>
    </submittedName>
</protein>
<feature type="transmembrane region" description="Helical" evidence="1">
    <location>
        <begin position="29"/>
        <end position="50"/>
    </location>
</feature>
<organism evidence="2">
    <name type="scientific">viral metagenome</name>
    <dbReference type="NCBI Taxonomy" id="1070528"/>
    <lineage>
        <taxon>unclassified sequences</taxon>
        <taxon>metagenomes</taxon>
        <taxon>organismal metagenomes</taxon>
    </lineage>
</organism>
<keyword evidence="1" id="KW-0472">Membrane</keyword>
<accession>A0A6C0CFL5</accession>
<dbReference type="EMBL" id="MN739413">
    <property type="protein sequence ID" value="QHT03556.1"/>
    <property type="molecule type" value="Genomic_DNA"/>
</dbReference>
<name>A0A6C0CFL5_9ZZZZ</name>
<proteinExistence type="predicted"/>
<sequence>MRRMTFISVTKQGQVASRPVFIDGNTTTLVLHIIAGIGSVGMPFVTLYYGEGAGRILLDKNPGIPISKIIGDDMHPRFVVEPLLETEILALHGKQAVDDIVGAMKLGCRRQLEHFLRRFSDWAMDATGIKQYLDQMPPDHGHRVDEDGFVLL</sequence>
<reference evidence="2" key="1">
    <citation type="journal article" date="2020" name="Nature">
        <title>Giant virus diversity and host interactions through global metagenomics.</title>
        <authorList>
            <person name="Schulz F."/>
            <person name="Roux S."/>
            <person name="Paez-Espino D."/>
            <person name="Jungbluth S."/>
            <person name="Walsh D.A."/>
            <person name="Denef V.J."/>
            <person name="McMahon K.D."/>
            <person name="Konstantinidis K.T."/>
            <person name="Eloe-Fadrosh E.A."/>
            <person name="Kyrpides N.C."/>
            <person name="Woyke T."/>
        </authorList>
    </citation>
    <scope>NUCLEOTIDE SEQUENCE</scope>
    <source>
        <strain evidence="2">GVMAG-M-3300021079-18</strain>
    </source>
</reference>
<dbReference type="AlphaFoldDB" id="A0A6C0CFL5"/>
<evidence type="ECO:0000313" key="2">
    <source>
        <dbReference type="EMBL" id="QHT03556.1"/>
    </source>
</evidence>
<keyword evidence="1" id="KW-0812">Transmembrane</keyword>
<evidence type="ECO:0000256" key="1">
    <source>
        <dbReference type="SAM" id="Phobius"/>
    </source>
</evidence>
<keyword evidence="1" id="KW-1133">Transmembrane helix</keyword>